<keyword evidence="2 5" id="KW-0645">Protease</keyword>
<comment type="caution">
    <text evidence="8">The sequence shown here is derived from an EMBL/GenBank/DDBJ whole genome shotgun (WGS) entry which is preliminary data.</text>
</comment>
<dbReference type="Proteomes" id="UP000317494">
    <property type="component" value="Unassembled WGS sequence"/>
</dbReference>
<dbReference type="Proteomes" id="UP000320475">
    <property type="component" value="Unassembled WGS sequence"/>
</dbReference>
<name>A0A507BWD2_9FUNG</name>
<dbReference type="OrthoDB" id="206201at2759"/>
<dbReference type="InterPro" id="IPR050131">
    <property type="entry name" value="Peptidase_S8_subtilisin-like"/>
</dbReference>
<gene>
    <name evidence="9" type="ORF">SeLEV6574_g05924</name>
    <name evidence="8" type="ORF">SeMB42_g07515</name>
</gene>
<keyword evidence="4 5" id="KW-0720">Serine protease</keyword>
<dbReference type="AlphaFoldDB" id="A0A507BWD2"/>
<dbReference type="InterPro" id="IPR034193">
    <property type="entry name" value="PCSK9_ProteinaseK-like"/>
</dbReference>
<dbReference type="PROSITE" id="PS00138">
    <property type="entry name" value="SUBTILASE_SER"/>
    <property type="match status" value="1"/>
</dbReference>
<feature type="active site" description="Charge relay system" evidence="5">
    <location>
        <position position="369"/>
    </location>
</feature>
<dbReference type="PANTHER" id="PTHR43806:SF11">
    <property type="entry name" value="CEREVISIN-RELATED"/>
    <property type="match status" value="1"/>
</dbReference>
<keyword evidence="10" id="KW-1185">Reference proteome</keyword>
<dbReference type="GO" id="GO:0004252">
    <property type="term" value="F:serine-type endopeptidase activity"/>
    <property type="evidence" value="ECO:0007669"/>
    <property type="project" value="UniProtKB-UniRule"/>
</dbReference>
<feature type="active site" description="Charge relay system" evidence="5">
    <location>
        <position position="168"/>
    </location>
</feature>
<reference evidence="10 11" key="1">
    <citation type="journal article" date="2019" name="Sci. Rep.">
        <title>Comparative genomics of chytrid fungi reveal insights into the obligate biotrophic and pathogenic lifestyle of Synchytrium endobioticum.</title>
        <authorList>
            <person name="van de Vossenberg B.T.L.H."/>
            <person name="Warris S."/>
            <person name="Nguyen H.D.T."/>
            <person name="van Gent-Pelzer M.P.E."/>
            <person name="Joly D.L."/>
            <person name="van de Geest H.C."/>
            <person name="Bonants P.J.M."/>
            <person name="Smith D.S."/>
            <person name="Levesque C.A."/>
            <person name="van der Lee T.A.J."/>
        </authorList>
    </citation>
    <scope>NUCLEOTIDE SEQUENCE [LARGE SCALE GENOMIC DNA]</scope>
    <source>
        <strain evidence="9 11">LEV6574</strain>
        <strain evidence="8 10">MB42</strain>
    </source>
</reference>
<evidence type="ECO:0000256" key="2">
    <source>
        <dbReference type="ARBA" id="ARBA00022670"/>
    </source>
</evidence>
<dbReference type="InterPro" id="IPR023827">
    <property type="entry name" value="Peptidase_S8_Asp-AS"/>
</dbReference>
<protein>
    <recommendedName>
        <fullName evidence="7">Peptidase S8/S53 domain-containing protein</fullName>
    </recommendedName>
</protein>
<evidence type="ECO:0000313" key="8">
    <source>
        <dbReference type="EMBL" id="TPX33147.1"/>
    </source>
</evidence>
<dbReference type="SUPFAM" id="SSF52743">
    <property type="entry name" value="Subtilisin-like"/>
    <property type="match status" value="1"/>
</dbReference>
<sequence length="434" mass="46341">MATRVLNLPIHPISASHMSYIAMLRPSPSPFNTLYSEFNTHSLSTIASSYSNLLDMLSEAEPFSIDIHTQESNAFDTNRPFPHIHAGLYGFTFKATPQEADRIASHELVDFVEMDQPVVINQERIGVLTQHDPPSWGLDRIDERETRNDSMYTFPANSGANVTVYVVDTGVQVNSSEFVSNNQTRAYWGTSVLHDTDGAKYDDSDAPVNNTDQNGHGTFVASIIGSNTYGVAKNCTIIAVQALNSEGRGSTSGVVRALQWIVGSWNSTRNASIINISADSPTSRALNTAANAVVSLGIPIVVAAGNSGTDACQYSPASAVAAITVGATDIHDRIAKFSNFGPCVDMFAPGVNVTSLSLIGTSRSGSGTSFSAPYVTGSLANYWGMNASQSATEVMDAFGSNSTQNVVNGINWFSSTPNRFVYSLPPQVVPSTDP</sequence>
<dbReference type="PROSITE" id="PS00137">
    <property type="entry name" value="SUBTILASE_HIS"/>
    <property type="match status" value="1"/>
</dbReference>
<dbReference type="STRING" id="286115.A0A507BWD2"/>
<dbReference type="VEuPathDB" id="FungiDB:SeMB42_g07515"/>
<dbReference type="InterPro" id="IPR036852">
    <property type="entry name" value="Peptidase_S8/S53_dom_sf"/>
</dbReference>
<dbReference type="FunFam" id="3.40.50.200:FF:000016">
    <property type="entry name" value="Proprotein convertase subtilisin/kexin type 9"/>
    <property type="match status" value="1"/>
</dbReference>
<evidence type="ECO:0000256" key="4">
    <source>
        <dbReference type="ARBA" id="ARBA00022825"/>
    </source>
</evidence>
<dbReference type="InterPro" id="IPR023828">
    <property type="entry name" value="Peptidase_S8_Ser-AS"/>
</dbReference>
<comment type="similarity">
    <text evidence="1 5 6">Belongs to the peptidase S8 family.</text>
</comment>
<evidence type="ECO:0000256" key="1">
    <source>
        <dbReference type="ARBA" id="ARBA00011073"/>
    </source>
</evidence>
<dbReference type="Pfam" id="PF00082">
    <property type="entry name" value="Peptidase_S8"/>
    <property type="match status" value="1"/>
</dbReference>
<evidence type="ECO:0000313" key="11">
    <source>
        <dbReference type="Proteomes" id="UP000320475"/>
    </source>
</evidence>
<evidence type="ECO:0000259" key="7">
    <source>
        <dbReference type="Pfam" id="PF00082"/>
    </source>
</evidence>
<dbReference type="Gene3D" id="3.40.50.200">
    <property type="entry name" value="Peptidase S8/S53 domain"/>
    <property type="match status" value="1"/>
</dbReference>
<evidence type="ECO:0000313" key="9">
    <source>
        <dbReference type="EMBL" id="TPX41791.1"/>
    </source>
</evidence>
<dbReference type="PANTHER" id="PTHR43806">
    <property type="entry name" value="PEPTIDASE S8"/>
    <property type="match status" value="1"/>
</dbReference>
<evidence type="ECO:0000256" key="3">
    <source>
        <dbReference type="ARBA" id="ARBA00022801"/>
    </source>
</evidence>
<evidence type="ECO:0000256" key="6">
    <source>
        <dbReference type="RuleBase" id="RU003355"/>
    </source>
</evidence>
<feature type="active site" description="Charge relay system" evidence="5">
    <location>
        <position position="216"/>
    </location>
</feature>
<feature type="domain" description="Peptidase S8/S53" evidence="7">
    <location>
        <begin position="159"/>
        <end position="398"/>
    </location>
</feature>
<dbReference type="PRINTS" id="PR00723">
    <property type="entry name" value="SUBTILISIN"/>
</dbReference>
<proteinExistence type="inferred from homology"/>
<dbReference type="PROSITE" id="PS00136">
    <property type="entry name" value="SUBTILASE_ASP"/>
    <property type="match status" value="1"/>
</dbReference>
<accession>A0A507BWD2</accession>
<organism evidence="8 10">
    <name type="scientific">Synchytrium endobioticum</name>
    <dbReference type="NCBI Taxonomy" id="286115"/>
    <lineage>
        <taxon>Eukaryota</taxon>
        <taxon>Fungi</taxon>
        <taxon>Fungi incertae sedis</taxon>
        <taxon>Chytridiomycota</taxon>
        <taxon>Chytridiomycota incertae sedis</taxon>
        <taxon>Chytridiomycetes</taxon>
        <taxon>Synchytriales</taxon>
        <taxon>Synchytriaceae</taxon>
        <taxon>Synchytrium</taxon>
    </lineage>
</organism>
<keyword evidence="3 5" id="KW-0378">Hydrolase</keyword>
<dbReference type="PROSITE" id="PS51892">
    <property type="entry name" value="SUBTILASE"/>
    <property type="match status" value="1"/>
</dbReference>
<dbReference type="CDD" id="cd04077">
    <property type="entry name" value="Peptidases_S8_PCSK9_ProteinaseK_like"/>
    <property type="match status" value="1"/>
</dbReference>
<dbReference type="EMBL" id="QEAN01000545">
    <property type="protein sequence ID" value="TPX33147.1"/>
    <property type="molecule type" value="Genomic_DNA"/>
</dbReference>
<dbReference type="InterPro" id="IPR022398">
    <property type="entry name" value="Peptidase_S8_His-AS"/>
</dbReference>
<dbReference type="EMBL" id="QEAM01000302">
    <property type="protein sequence ID" value="TPX41791.1"/>
    <property type="molecule type" value="Genomic_DNA"/>
</dbReference>
<dbReference type="InterPro" id="IPR015500">
    <property type="entry name" value="Peptidase_S8_subtilisin-rel"/>
</dbReference>
<evidence type="ECO:0000313" key="10">
    <source>
        <dbReference type="Proteomes" id="UP000317494"/>
    </source>
</evidence>
<evidence type="ECO:0000256" key="5">
    <source>
        <dbReference type="PROSITE-ProRule" id="PRU01240"/>
    </source>
</evidence>
<dbReference type="InterPro" id="IPR000209">
    <property type="entry name" value="Peptidase_S8/S53_dom"/>
</dbReference>
<dbReference type="GO" id="GO:0005615">
    <property type="term" value="C:extracellular space"/>
    <property type="evidence" value="ECO:0007669"/>
    <property type="project" value="TreeGrafter"/>
</dbReference>
<dbReference type="GO" id="GO:0006508">
    <property type="term" value="P:proteolysis"/>
    <property type="evidence" value="ECO:0007669"/>
    <property type="project" value="UniProtKB-KW"/>
</dbReference>